<protein>
    <submittedName>
        <fullName evidence="2">Embryo defective</fullName>
    </submittedName>
</protein>
<evidence type="ECO:0000313" key="2">
    <source>
        <dbReference type="EMBL" id="PON97300.1"/>
    </source>
</evidence>
<feature type="region of interest" description="Disordered" evidence="1">
    <location>
        <begin position="1112"/>
        <end position="1131"/>
    </location>
</feature>
<evidence type="ECO:0000313" key="3">
    <source>
        <dbReference type="Proteomes" id="UP000237000"/>
    </source>
</evidence>
<evidence type="ECO:0000256" key="1">
    <source>
        <dbReference type="SAM" id="MobiDB-lite"/>
    </source>
</evidence>
<name>A0A2P5FHN7_TREOI</name>
<dbReference type="OrthoDB" id="611606at2759"/>
<keyword evidence="3" id="KW-1185">Reference proteome</keyword>
<comment type="caution">
    <text evidence="2">The sequence shown here is derived from an EMBL/GenBank/DDBJ whole genome shotgun (WGS) entry which is preliminary data.</text>
</comment>
<dbReference type="AlphaFoldDB" id="A0A2P5FHN7"/>
<dbReference type="FunCoup" id="A0A2P5FHN7">
    <property type="interactions" value="1153"/>
</dbReference>
<sequence>MEVLKPSAPTNLTTPFVTSNFTSEFPKRFRGKKNQVKYNIPGSIFYKNSSSSICLPLSNRRNYAVFSHFGRTTTRRNSLRKKLIEDQQVRHIPVRVDPGSDVQNPNPRFGDRDGLQERLSFDSVKESDSSNGVFEMEPKSKLVGESALFSKLENWVEQYKKDTEYWGIGSGPIFTVFMNSEGNVERVSVHEDEILRRSRVEKEELGNSAEVKLKIMQAQSLAREMESGENVIPRDSSVAKFVVQGEESSFFKAIQSLSLRPKLLKELPRVGTMVLYGLIAVWAMKKLFSYGEKEVKLTELEKEMMRRKIKSRKEKEVLDIGGVEVVQPVEQQPLFTGEKPKLDKQELINVIARAKSQDGNLALLDPKSVTSAAKSMESDDKIQEIRKMARQARETEGKGNKLIKKNRVETKIMSKESYKGTEEGIEYREEGTRLLNQNRNGDSSNNTKFVYDEAFGRHGNTTQSAESSDVRQIPTEDLKDKEIVERLEDNATYDEPCDSRGVSVQVKPRVIRSVKEAREYLSGKGNNQEPTQESQFRAVPESAALLKRDKQYNSDTREELGIEEKVFTSVISDGTSDSSPRPNASQDSAVEDKEFVAVRNVNHKDCVEGEDDVLKWQISLDHEGNDRNSEKGQSVEEEKWNEKNFNEHIVKKIGVSFRDNYMIAREKKNQQLNMNSSPVQLGSNGDESELEWMEDDSLAEIVFRVRENELAGRDPFYKMEAEDKNAFFKGLEKKIDRENEKLLKLHEYFHSNIENLDYGADGISLYDPPEKIIPRWKGPPLEKSLDFSNSLSELREAIITENIQYNVKKDEQNFLQKSTESPPVENIVTSSVVNDPKKRLNKGQKRSKTIIEGSDGSVKAGKKSGKEFWQHTKKWSWGFLESYNAETDPEVKSIMKDMGKDLDRWITEKEIQEADDLMKKLPERNKEFMEKKLSKLKREMELFGPQAVMSKYREYADDKEEDYLWWLDLPYVLCIELYTVEDGEQRTGFYSLEMATDLELEPKPHHVISFEDANDCKNLCYIIQAQMEMLGNGHAFVVAQPPRDAFREAKANGFNVTVIRKGELQLNVDQSLEEVEEQILEIGSKMYHDMIMRERSVDISSLMKGVFGFKSKPSKRKRSRRTLKKRGKKLR</sequence>
<proteinExistence type="predicted"/>
<dbReference type="PANTHER" id="PTHR34962:SF1">
    <property type="entry name" value="EMBRYO DEFECTIVE 1703-RELATED"/>
    <property type="match status" value="1"/>
</dbReference>
<gene>
    <name evidence="2" type="ORF">TorRG33x02_070560</name>
</gene>
<dbReference type="EMBL" id="JXTC01000033">
    <property type="protein sequence ID" value="PON97300.1"/>
    <property type="molecule type" value="Genomic_DNA"/>
</dbReference>
<dbReference type="STRING" id="63057.A0A2P5FHN7"/>
<accession>A0A2P5FHN7</accession>
<feature type="region of interest" description="Disordered" evidence="1">
    <location>
        <begin position="458"/>
        <end position="477"/>
    </location>
</feature>
<dbReference type="PANTHER" id="PTHR34962">
    <property type="entry name" value="EMBRYO DEFECTIVE 1703-RELATED"/>
    <property type="match status" value="1"/>
</dbReference>
<feature type="compositionally biased region" description="Polar residues" evidence="1">
    <location>
        <begin position="571"/>
        <end position="588"/>
    </location>
</feature>
<feature type="region of interest" description="Disordered" evidence="1">
    <location>
        <begin position="571"/>
        <end position="591"/>
    </location>
</feature>
<organism evidence="2 3">
    <name type="scientific">Trema orientale</name>
    <name type="common">Charcoal tree</name>
    <name type="synonym">Celtis orientalis</name>
    <dbReference type="NCBI Taxonomy" id="63057"/>
    <lineage>
        <taxon>Eukaryota</taxon>
        <taxon>Viridiplantae</taxon>
        <taxon>Streptophyta</taxon>
        <taxon>Embryophyta</taxon>
        <taxon>Tracheophyta</taxon>
        <taxon>Spermatophyta</taxon>
        <taxon>Magnoliopsida</taxon>
        <taxon>eudicotyledons</taxon>
        <taxon>Gunneridae</taxon>
        <taxon>Pentapetalae</taxon>
        <taxon>rosids</taxon>
        <taxon>fabids</taxon>
        <taxon>Rosales</taxon>
        <taxon>Cannabaceae</taxon>
        <taxon>Trema</taxon>
    </lineage>
</organism>
<dbReference type="Proteomes" id="UP000237000">
    <property type="component" value="Unassembled WGS sequence"/>
</dbReference>
<dbReference type="InParanoid" id="A0A2P5FHN7"/>
<reference evidence="3" key="1">
    <citation type="submission" date="2016-06" db="EMBL/GenBank/DDBJ databases">
        <title>Parallel loss of symbiosis genes in relatives of nitrogen-fixing non-legume Parasponia.</title>
        <authorList>
            <person name="Van Velzen R."/>
            <person name="Holmer R."/>
            <person name="Bu F."/>
            <person name="Rutten L."/>
            <person name="Van Zeijl A."/>
            <person name="Liu W."/>
            <person name="Santuari L."/>
            <person name="Cao Q."/>
            <person name="Sharma T."/>
            <person name="Shen D."/>
            <person name="Roswanjaya Y."/>
            <person name="Wardhani T."/>
            <person name="Kalhor M.S."/>
            <person name="Jansen J."/>
            <person name="Van den Hoogen J."/>
            <person name="Gungor B."/>
            <person name="Hartog M."/>
            <person name="Hontelez J."/>
            <person name="Verver J."/>
            <person name="Yang W.-C."/>
            <person name="Schijlen E."/>
            <person name="Repin R."/>
            <person name="Schilthuizen M."/>
            <person name="Schranz E."/>
            <person name="Heidstra R."/>
            <person name="Miyata K."/>
            <person name="Fedorova E."/>
            <person name="Kohlen W."/>
            <person name="Bisseling T."/>
            <person name="Smit S."/>
            <person name="Geurts R."/>
        </authorList>
    </citation>
    <scope>NUCLEOTIDE SEQUENCE [LARGE SCALE GENOMIC DNA]</scope>
    <source>
        <strain evidence="3">cv. RG33-2</strain>
    </source>
</reference>